<organism evidence="1 2">
    <name type="scientific">Pelagovum pacificum</name>
    <dbReference type="NCBI Taxonomy" id="2588711"/>
    <lineage>
        <taxon>Bacteria</taxon>
        <taxon>Pseudomonadati</taxon>
        <taxon>Pseudomonadota</taxon>
        <taxon>Alphaproteobacteria</taxon>
        <taxon>Rhodobacterales</taxon>
        <taxon>Paracoccaceae</taxon>
        <taxon>Pelagovum</taxon>
    </lineage>
</organism>
<dbReference type="EMBL" id="VFFF01000001">
    <property type="protein sequence ID" value="TNY32901.1"/>
    <property type="molecule type" value="Genomic_DNA"/>
</dbReference>
<evidence type="ECO:0000313" key="1">
    <source>
        <dbReference type="EMBL" id="TNY32901.1"/>
    </source>
</evidence>
<dbReference type="Proteomes" id="UP000314011">
    <property type="component" value="Unassembled WGS sequence"/>
</dbReference>
<name>A0A5C5GG23_9RHOB</name>
<sequence>MPHALFHHTATHLELTCTSCRHTATIWRINADAQLVLLYRHEFERRVVCSRCGSKWPWVKALPPERRGQNRFG</sequence>
<gene>
    <name evidence="1" type="ORF">FHY64_06390</name>
</gene>
<dbReference type="OrthoDB" id="7885227at2"/>
<comment type="caution">
    <text evidence="1">The sequence shown here is derived from an EMBL/GenBank/DDBJ whole genome shotgun (WGS) entry which is preliminary data.</text>
</comment>
<accession>A0A5C5GG23</accession>
<dbReference type="RefSeq" id="WP_140193583.1">
    <property type="nucleotide sequence ID" value="NZ_CP065915.1"/>
</dbReference>
<keyword evidence="2" id="KW-1185">Reference proteome</keyword>
<proteinExistence type="predicted"/>
<protein>
    <submittedName>
        <fullName evidence="1">Uncharacterized protein</fullName>
    </submittedName>
</protein>
<dbReference type="AlphaFoldDB" id="A0A5C5GG23"/>
<evidence type="ECO:0000313" key="2">
    <source>
        <dbReference type="Proteomes" id="UP000314011"/>
    </source>
</evidence>
<reference evidence="1 2" key="1">
    <citation type="submission" date="2019-06" db="EMBL/GenBank/DDBJ databases">
        <title>Genome of new Rhodobacteraceae sp. SM1903.</title>
        <authorList>
            <person name="Ren X."/>
        </authorList>
    </citation>
    <scope>NUCLEOTIDE SEQUENCE [LARGE SCALE GENOMIC DNA]</scope>
    <source>
        <strain evidence="1 2">SM1903</strain>
    </source>
</reference>